<dbReference type="Proteomes" id="UP000654075">
    <property type="component" value="Unassembled WGS sequence"/>
</dbReference>
<gene>
    <name evidence="5" type="ORF">PGLA1383_LOCUS40260</name>
</gene>
<dbReference type="SUPFAM" id="SSF51445">
    <property type="entry name" value="(Trans)glycosidases"/>
    <property type="match status" value="1"/>
</dbReference>
<evidence type="ECO:0000256" key="4">
    <source>
        <dbReference type="RuleBase" id="RU003690"/>
    </source>
</evidence>
<dbReference type="AlphaFoldDB" id="A0A813GCQ0"/>
<comment type="caution">
    <text evidence="5">The sequence shown here is derived from an EMBL/GenBank/DDBJ whole genome shotgun (WGS) entry which is preliminary data.</text>
</comment>
<keyword evidence="2" id="KW-0378">Hydrolase</keyword>
<dbReference type="InterPro" id="IPR017853">
    <property type="entry name" value="GH"/>
</dbReference>
<keyword evidence="6" id="KW-1185">Reference proteome</keyword>
<evidence type="ECO:0000256" key="1">
    <source>
        <dbReference type="ARBA" id="ARBA00010838"/>
    </source>
</evidence>
<dbReference type="PANTHER" id="PTHR10353:SF36">
    <property type="entry name" value="LP05116P"/>
    <property type="match status" value="1"/>
</dbReference>
<feature type="non-terminal residue" evidence="5">
    <location>
        <position position="242"/>
    </location>
</feature>
<proteinExistence type="inferred from homology"/>
<evidence type="ECO:0000313" key="6">
    <source>
        <dbReference type="Proteomes" id="UP000654075"/>
    </source>
</evidence>
<feature type="non-terminal residue" evidence="5">
    <location>
        <position position="1"/>
    </location>
</feature>
<dbReference type="GO" id="GO:0005975">
    <property type="term" value="P:carbohydrate metabolic process"/>
    <property type="evidence" value="ECO:0007669"/>
    <property type="project" value="InterPro"/>
</dbReference>
<dbReference type="EMBL" id="CAJNNV010028083">
    <property type="protein sequence ID" value="CAE8622901.1"/>
    <property type="molecule type" value="Genomic_DNA"/>
</dbReference>
<dbReference type="InterPro" id="IPR001360">
    <property type="entry name" value="Glyco_hydro_1"/>
</dbReference>
<evidence type="ECO:0000256" key="2">
    <source>
        <dbReference type="ARBA" id="ARBA00022801"/>
    </source>
</evidence>
<dbReference type="Pfam" id="PF00232">
    <property type="entry name" value="Glyco_hydro_1"/>
    <property type="match status" value="1"/>
</dbReference>
<protein>
    <recommendedName>
        <fullName evidence="7">Beta-glucosidase</fullName>
    </recommendedName>
</protein>
<dbReference type="PANTHER" id="PTHR10353">
    <property type="entry name" value="GLYCOSYL HYDROLASE"/>
    <property type="match status" value="1"/>
</dbReference>
<dbReference type="OrthoDB" id="2661705at2759"/>
<organism evidence="5 6">
    <name type="scientific">Polarella glacialis</name>
    <name type="common">Dinoflagellate</name>
    <dbReference type="NCBI Taxonomy" id="89957"/>
    <lineage>
        <taxon>Eukaryota</taxon>
        <taxon>Sar</taxon>
        <taxon>Alveolata</taxon>
        <taxon>Dinophyceae</taxon>
        <taxon>Suessiales</taxon>
        <taxon>Suessiaceae</taxon>
        <taxon>Polarella</taxon>
    </lineage>
</organism>
<sequence>DRRVRQEWSDLRRSGLIGAGAIIKHLLLERPNAFEISNEATGQTTVRLVGEAELAVRESKGGIMNSEQMTSIEAYMRKAGGSERVSRLGVLFGIDEATLSRHKEGFLWGAATAAYQIEGAWNSFGKQRSIWDNFCQKGGGVVKNETGNVAAEFYDRYEADLQRVADYGFNSFRFSISWPRIFPKGLDGVHRPNPEGVQFYMHVLDSLKAKNIIPLVTIFHWDLPDDLDWLDVSVVESFAEYA</sequence>
<dbReference type="GO" id="GO:0008422">
    <property type="term" value="F:beta-glucosidase activity"/>
    <property type="evidence" value="ECO:0007669"/>
    <property type="project" value="TreeGrafter"/>
</dbReference>
<dbReference type="PROSITE" id="PS00653">
    <property type="entry name" value="GLYCOSYL_HYDROL_F1_2"/>
    <property type="match status" value="1"/>
</dbReference>
<evidence type="ECO:0000256" key="3">
    <source>
        <dbReference type="ARBA" id="ARBA00023295"/>
    </source>
</evidence>
<keyword evidence="3" id="KW-0326">Glycosidase</keyword>
<reference evidence="5" key="1">
    <citation type="submission" date="2021-02" db="EMBL/GenBank/DDBJ databases">
        <authorList>
            <person name="Dougan E. K."/>
            <person name="Rhodes N."/>
            <person name="Thang M."/>
            <person name="Chan C."/>
        </authorList>
    </citation>
    <scope>NUCLEOTIDE SEQUENCE</scope>
</reference>
<dbReference type="Gene3D" id="3.20.20.80">
    <property type="entry name" value="Glycosidases"/>
    <property type="match status" value="1"/>
</dbReference>
<evidence type="ECO:0008006" key="7">
    <source>
        <dbReference type="Google" id="ProtNLM"/>
    </source>
</evidence>
<dbReference type="InterPro" id="IPR033132">
    <property type="entry name" value="GH_1_N_CS"/>
</dbReference>
<accession>A0A813GCQ0</accession>
<name>A0A813GCQ0_POLGL</name>
<comment type="similarity">
    <text evidence="1 4">Belongs to the glycosyl hydrolase 1 family.</text>
</comment>
<evidence type="ECO:0000313" key="5">
    <source>
        <dbReference type="EMBL" id="CAE8622901.1"/>
    </source>
</evidence>